<dbReference type="AlphaFoldDB" id="A0A4Z1HK69"/>
<evidence type="ECO:0000313" key="1">
    <source>
        <dbReference type="EMBL" id="TGO49031.1"/>
    </source>
</evidence>
<accession>A0A4Z1HK69</accession>
<organism evidence="1 2">
    <name type="scientific">Botryotinia convoluta</name>
    <dbReference type="NCBI Taxonomy" id="54673"/>
    <lineage>
        <taxon>Eukaryota</taxon>
        <taxon>Fungi</taxon>
        <taxon>Dikarya</taxon>
        <taxon>Ascomycota</taxon>
        <taxon>Pezizomycotina</taxon>
        <taxon>Leotiomycetes</taxon>
        <taxon>Helotiales</taxon>
        <taxon>Sclerotiniaceae</taxon>
        <taxon>Botryotinia</taxon>
    </lineage>
</organism>
<name>A0A4Z1HK69_9HELO</name>
<sequence length="176" mass="19678">MDPSNNQSQSVESATTLIYKFSLADITKCNDKYQQRISTSFRPTKLNGAAKNKHSTPTSNLVDSPTIKEAREEVFEGPGTMEKAPMTLFRRRRNYRSQAQNESEAGFEYGDSMSKGQNSNHINPRTAQFMLRREQGLRRLLTLSDDQTSHAEILAGIVARDTAKANCLNKTNTGSN</sequence>
<dbReference type="Proteomes" id="UP000297527">
    <property type="component" value="Unassembled WGS sequence"/>
</dbReference>
<proteinExistence type="predicted"/>
<protein>
    <submittedName>
        <fullName evidence="1">Uncharacterized protein</fullName>
    </submittedName>
</protein>
<evidence type="ECO:0000313" key="2">
    <source>
        <dbReference type="Proteomes" id="UP000297527"/>
    </source>
</evidence>
<reference evidence="1 2" key="1">
    <citation type="submission" date="2017-12" db="EMBL/GenBank/DDBJ databases">
        <title>Comparative genomics of Botrytis spp.</title>
        <authorList>
            <person name="Valero-Jimenez C.A."/>
            <person name="Tapia P."/>
            <person name="Veloso J."/>
            <person name="Silva-Moreno E."/>
            <person name="Staats M."/>
            <person name="Valdes J.H."/>
            <person name="Van Kan J.A.L."/>
        </authorList>
    </citation>
    <scope>NUCLEOTIDE SEQUENCE [LARGE SCALE GENOMIC DNA]</scope>
    <source>
        <strain evidence="1 2">MUCL11595</strain>
    </source>
</reference>
<dbReference type="EMBL" id="PQXN01000222">
    <property type="protein sequence ID" value="TGO49031.1"/>
    <property type="molecule type" value="Genomic_DNA"/>
</dbReference>
<gene>
    <name evidence="1" type="ORF">BCON_0223g00200</name>
</gene>
<keyword evidence="2" id="KW-1185">Reference proteome</keyword>
<dbReference type="OrthoDB" id="3509530at2759"/>
<comment type="caution">
    <text evidence="1">The sequence shown here is derived from an EMBL/GenBank/DDBJ whole genome shotgun (WGS) entry which is preliminary data.</text>
</comment>